<proteinExistence type="predicted"/>
<reference evidence="1 2" key="1">
    <citation type="journal article" date="2016" name="Antonie Van Leeuwenhoek">
        <title>Denitratimonas tolerans gen. nov., sp. nov., a denitrifying bacterium isolated from a bioreactor for tannery wastewater treatment.</title>
        <authorList>
            <person name="Han S.I."/>
            <person name="Kim J.O."/>
            <person name="Lee Y.R."/>
            <person name="Ekpeghere K.I."/>
            <person name="Koh S.C."/>
            <person name="Whang K.S."/>
        </authorList>
    </citation>
    <scope>NUCLEOTIDE SEQUENCE [LARGE SCALE GENOMIC DNA]</scope>
    <source>
        <strain evidence="1 2">KACC 17565</strain>
    </source>
</reference>
<dbReference type="InterPro" id="IPR009078">
    <property type="entry name" value="Ferritin-like_SF"/>
</dbReference>
<dbReference type="Pfam" id="PF04305">
    <property type="entry name" value="DUF455"/>
    <property type="match status" value="1"/>
</dbReference>
<comment type="caution">
    <text evidence="1">The sequence shown here is derived from an EMBL/GenBank/DDBJ whole genome shotgun (WGS) entry which is preliminary data.</text>
</comment>
<gene>
    <name evidence="1" type="ORF">WB794_12210</name>
</gene>
<dbReference type="PANTHER" id="PTHR42782">
    <property type="entry name" value="SI:CH73-314G15.3"/>
    <property type="match status" value="1"/>
</dbReference>
<evidence type="ECO:0000313" key="1">
    <source>
        <dbReference type="EMBL" id="MEJ1250436.1"/>
    </source>
</evidence>
<organism evidence="1 2">
    <name type="scientific">Denitratimonas tolerans</name>
    <dbReference type="NCBI Taxonomy" id="1338420"/>
    <lineage>
        <taxon>Bacteria</taxon>
        <taxon>Pseudomonadati</taxon>
        <taxon>Pseudomonadota</taxon>
        <taxon>Gammaproteobacteria</taxon>
        <taxon>Lysobacterales</taxon>
        <taxon>Lysobacteraceae</taxon>
        <taxon>Denitratimonas</taxon>
    </lineage>
</organism>
<keyword evidence="2" id="KW-1185">Reference proteome</keyword>
<dbReference type="Proteomes" id="UP001364472">
    <property type="component" value="Unassembled WGS sequence"/>
</dbReference>
<dbReference type="PIRSF" id="PIRSF012318">
    <property type="entry name" value="UCP012318"/>
    <property type="match status" value="1"/>
</dbReference>
<name>A0AAW9RA01_9GAMM</name>
<dbReference type="AlphaFoldDB" id="A0AAW9RA01"/>
<dbReference type="EMBL" id="JBBDHC010000020">
    <property type="protein sequence ID" value="MEJ1250436.1"/>
    <property type="molecule type" value="Genomic_DNA"/>
</dbReference>
<sequence>MPATRAAPYRDWPTLQHAAAHCRALRDPAAKAGDTHAAFALFSRGALPLADASNWPSIPDAADVGRPGCPRLVAPRQLASRGLGSPEGRAAFLHAIAHIEFNAINLAWDAVLRFPGMPAAYYADWAACADDEARHFELLAARLADFGHAYGDFDAHNGLWEMAEKTAGDCLERMALVPRVLEARGLDVTPAMIGRLTQLGDGATVAILEVILREEVAHVAAGTRWFHHLCAQRGLTPQPTFIELLRRHARDVLRGPFNRPARRAAGFDDAELDALAGLDAQDAAVAPGLLG</sequence>
<evidence type="ECO:0000313" key="2">
    <source>
        <dbReference type="Proteomes" id="UP001364472"/>
    </source>
</evidence>
<dbReference type="RefSeq" id="WP_337336139.1">
    <property type="nucleotide sequence ID" value="NZ_JBBDHC010000020.1"/>
</dbReference>
<dbReference type="InterPro" id="IPR011197">
    <property type="entry name" value="UCP012318"/>
</dbReference>
<dbReference type="InterPro" id="IPR007402">
    <property type="entry name" value="DUF455"/>
</dbReference>
<dbReference type="CDD" id="cd00657">
    <property type="entry name" value="Ferritin_like"/>
    <property type="match status" value="1"/>
</dbReference>
<dbReference type="SUPFAM" id="SSF47240">
    <property type="entry name" value="Ferritin-like"/>
    <property type="match status" value="1"/>
</dbReference>
<dbReference type="PANTHER" id="PTHR42782:SF4">
    <property type="entry name" value="DUF455 DOMAIN-CONTAINING PROTEIN"/>
    <property type="match status" value="1"/>
</dbReference>
<accession>A0AAW9RA01</accession>
<protein>
    <submittedName>
        <fullName evidence="1">Ferritin-like domain-containing protein</fullName>
    </submittedName>
</protein>